<proteinExistence type="inferred from homology"/>
<evidence type="ECO:0000259" key="2">
    <source>
        <dbReference type="Pfam" id="PF08327"/>
    </source>
</evidence>
<sequence>MDIAAQIGAVKRQVGDRSVVLRRGYVAEPEDVWGACTERERLNSWFLPVSGDLTVGGRYQLEDNAHGEILRCQAPRLLQVTWEFGQAPPSTVEVRLKAVKGGTMFELEHSGLDDEQQWDQFGPGAVGIGWDLVVLGLGVHLAGFKHPEGWESSDEYYKYLAASNEAWRAAYEAAGAQPNVAAAAAERTLAAYTPSR</sequence>
<dbReference type="InterPro" id="IPR013538">
    <property type="entry name" value="ASHA1/2-like_C"/>
</dbReference>
<dbReference type="STRING" id="115433.SAMN05421835_121123"/>
<comment type="similarity">
    <text evidence="1">Belongs to the AHA1 family.</text>
</comment>
<evidence type="ECO:0000256" key="1">
    <source>
        <dbReference type="ARBA" id="ARBA00006817"/>
    </source>
</evidence>
<dbReference type="Pfam" id="PF08327">
    <property type="entry name" value="AHSA1"/>
    <property type="match status" value="1"/>
</dbReference>
<feature type="domain" description="Activator of Hsp90 ATPase homologue 1/2-like C-terminal" evidence="2">
    <location>
        <begin position="27"/>
        <end position="130"/>
    </location>
</feature>
<dbReference type="InterPro" id="IPR023393">
    <property type="entry name" value="START-like_dom_sf"/>
</dbReference>
<dbReference type="SUPFAM" id="SSF55961">
    <property type="entry name" value="Bet v1-like"/>
    <property type="match status" value="1"/>
</dbReference>
<dbReference type="RefSeq" id="WP_091513550.1">
    <property type="nucleotide sequence ID" value="NZ_CBDRCA010000049.1"/>
</dbReference>
<name>A0A1I3ZNL9_9PSEU</name>
<evidence type="ECO:0000313" key="3">
    <source>
        <dbReference type="EMBL" id="SFK45597.1"/>
    </source>
</evidence>
<dbReference type="AlphaFoldDB" id="A0A1I3ZNL9"/>
<dbReference type="OrthoDB" id="8117292at2"/>
<dbReference type="CDD" id="cd08899">
    <property type="entry name" value="SRPBCC_CalC_Aha1-like_6"/>
    <property type="match status" value="1"/>
</dbReference>
<dbReference type="Proteomes" id="UP000199025">
    <property type="component" value="Unassembled WGS sequence"/>
</dbReference>
<dbReference type="EMBL" id="FORP01000021">
    <property type="protein sequence ID" value="SFK45597.1"/>
    <property type="molecule type" value="Genomic_DNA"/>
</dbReference>
<gene>
    <name evidence="3" type="ORF">SAMN05421835_121123</name>
</gene>
<dbReference type="Gene3D" id="3.30.530.20">
    <property type="match status" value="1"/>
</dbReference>
<organism evidence="3 4">
    <name type="scientific">Amycolatopsis sacchari</name>
    <dbReference type="NCBI Taxonomy" id="115433"/>
    <lineage>
        <taxon>Bacteria</taxon>
        <taxon>Bacillati</taxon>
        <taxon>Actinomycetota</taxon>
        <taxon>Actinomycetes</taxon>
        <taxon>Pseudonocardiales</taxon>
        <taxon>Pseudonocardiaceae</taxon>
        <taxon>Amycolatopsis</taxon>
    </lineage>
</organism>
<reference evidence="3 4" key="1">
    <citation type="submission" date="2016-10" db="EMBL/GenBank/DDBJ databases">
        <authorList>
            <person name="de Groot N.N."/>
        </authorList>
    </citation>
    <scope>NUCLEOTIDE SEQUENCE [LARGE SCALE GENOMIC DNA]</scope>
    <source>
        <strain evidence="3 4">DSM 44468</strain>
    </source>
</reference>
<protein>
    <submittedName>
        <fullName evidence="3">Uncharacterized conserved protein YndB, AHSA1/START domain</fullName>
    </submittedName>
</protein>
<accession>A0A1I3ZNL9</accession>
<keyword evidence="4" id="KW-1185">Reference proteome</keyword>
<evidence type="ECO:0000313" key="4">
    <source>
        <dbReference type="Proteomes" id="UP000199025"/>
    </source>
</evidence>